<evidence type="ECO:0000256" key="4">
    <source>
        <dbReference type="ARBA" id="ARBA00022679"/>
    </source>
</evidence>
<dbReference type="EMBL" id="CP015961">
    <property type="protein sequence ID" value="ANI91832.1"/>
    <property type="molecule type" value="Genomic_DNA"/>
</dbReference>
<feature type="binding site" evidence="7">
    <location>
        <position position="176"/>
    </location>
    <ligand>
        <name>3-phosphoshikimate</name>
        <dbReference type="ChEBI" id="CHEBI:145989"/>
    </ligand>
</feature>
<reference evidence="10 11" key="1">
    <citation type="submission" date="2016-06" db="EMBL/GenBank/DDBJ databases">
        <title>Complete genome sequence of a saline-alkali tolerant type strain Dietzia timorensis ID05-A0528T.</title>
        <authorList>
            <person name="Wu X."/>
        </authorList>
    </citation>
    <scope>NUCLEOTIDE SEQUENCE [LARGE SCALE GENOMIC DNA]</scope>
    <source>
        <strain evidence="10 11">ID05-A0528</strain>
    </source>
</reference>
<keyword evidence="3 7" id="KW-0028">Amino-acid biosynthesis</keyword>
<gene>
    <name evidence="7" type="primary">aroA</name>
    <name evidence="10" type="ORF">BJL86_1039</name>
</gene>
<comment type="pathway">
    <text evidence="1 7">Metabolic intermediate biosynthesis; chorismate biosynthesis; chorismate from D-erythrose 4-phosphate and phosphoenolpyruvate: step 6/7.</text>
</comment>
<dbReference type="PIRSF" id="PIRSF000505">
    <property type="entry name" value="EPSPS"/>
    <property type="match status" value="1"/>
</dbReference>
<dbReference type="Pfam" id="PF00275">
    <property type="entry name" value="EPSP_synthase"/>
    <property type="match status" value="1"/>
</dbReference>
<dbReference type="UniPathway" id="UPA00053">
    <property type="reaction ID" value="UER00089"/>
</dbReference>
<comment type="caution">
    <text evidence="7">Lacks conserved residue(s) required for the propagation of feature annotation.</text>
</comment>
<comment type="catalytic activity">
    <reaction evidence="6">
        <text>3-phosphoshikimate + phosphoenolpyruvate = 5-O-(1-carboxyvinyl)-3-phosphoshikimate + phosphate</text>
        <dbReference type="Rhea" id="RHEA:21256"/>
        <dbReference type="ChEBI" id="CHEBI:43474"/>
        <dbReference type="ChEBI" id="CHEBI:57701"/>
        <dbReference type="ChEBI" id="CHEBI:58702"/>
        <dbReference type="ChEBI" id="CHEBI:145989"/>
        <dbReference type="EC" id="2.5.1.19"/>
    </reaction>
    <physiologicalReaction direction="left-to-right" evidence="6">
        <dbReference type="Rhea" id="RHEA:21257"/>
    </physiologicalReaction>
</comment>
<sequence>MGDNGDMNNAPAESAAHWSAPTAPAAVRASVRVPGSKSLTNRALVLAALADSPSTLTGTLRSRDTELMIGALRSLGAHISGDGDTVTVAPGPLHGAEIDCGLAGTVMRFVPPVAALASGESVFDGDPAARTRPQSTMLDALRALGVGVDGNALPFRLTGTGRLAGGEIELDSSASSQFVSGLLLAAARFDQGLRIRHVGKGAVPSQPHIDMTLEVLRSVGVDARSPAEGVWEVAPGPIAGHDWVIEPDLSNATPFMAAAAVTGGEVRIPLWPLSTTQAGDAFRDICVQMGADVRWEDVDESAGVATCVVTGPPALGGTTSGLRGTTLDLSAVGELTPTIAALAAVSTGETSLRGIAHLRGHETDRLAALAAEIRGLGGQVDELEDGLRIFPRPLQAGTWHAYADHRMATAGAILGLIVPGVMVDDIASTSKTMPDFTGLWDAMLTGGEK</sequence>
<evidence type="ECO:0000256" key="8">
    <source>
        <dbReference type="SAM" id="MobiDB-lite"/>
    </source>
</evidence>
<comment type="similarity">
    <text evidence="2 7">Belongs to the EPSP synthase family.</text>
</comment>
<dbReference type="InterPro" id="IPR036968">
    <property type="entry name" value="Enolpyruvate_Tfrase_sf"/>
</dbReference>
<comment type="function">
    <text evidence="7">Catalyzes the transfer of the enolpyruvyl moiety of phosphoenolpyruvate (PEP) to the 5-hydroxyl of shikimate-3-phosphate (S3P) to produce enolpyruvyl shikimate-3-phosphate and inorganic phosphate.</text>
</comment>
<dbReference type="Proteomes" id="UP000186104">
    <property type="component" value="Chromosome"/>
</dbReference>
<dbReference type="PANTHER" id="PTHR21090:SF5">
    <property type="entry name" value="PENTAFUNCTIONAL AROM POLYPEPTIDE"/>
    <property type="match status" value="1"/>
</dbReference>
<dbReference type="GO" id="GO:0008652">
    <property type="term" value="P:amino acid biosynthetic process"/>
    <property type="evidence" value="ECO:0007669"/>
    <property type="project" value="UniProtKB-KW"/>
</dbReference>
<proteinExistence type="inferred from homology"/>
<dbReference type="EC" id="2.5.1.19" evidence="7"/>
<feature type="binding site" evidence="7">
    <location>
        <position position="406"/>
    </location>
    <ligand>
        <name>phosphoenolpyruvate</name>
        <dbReference type="ChEBI" id="CHEBI:58702"/>
    </ligand>
</feature>
<feature type="binding site" evidence="7">
    <location>
        <position position="361"/>
    </location>
    <ligand>
        <name>3-phosphoshikimate</name>
        <dbReference type="ChEBI" id="CHEBI:145989"/>
    </ligand>
</feature>
<feature type="binding site" evidence="7">
    <location>
        <position position="365"/>
    </location>
    <ligand>
        <name>phosphoenolpyruvate</name>
        <dbReference type="ChEBI" id="CHEBI:58702"/>
    </ligand>
</feature>
<feature type="binding site" evidence="7">
    <location>
        <position position="334"/>
    </location>
    <ligand>
        <name>3-phosphoshikimate</name>
        <dbReference type="ChEBI" id="CHEBI:145989"/>
    </ligand>
</feature>
<feature type="binding site" evidence="7">
    <location>
        <position position="177"/>
    </location>
    <ligand>
        <name>phosphoenolpyruvate</name>
        <dbReference type="ChEBI" id="CHEBI:58702"/>
    </ligand>
</feature>
<dbReference type="GO" id="GO:0009423">
    <property type="term" value="P:chorismate biosynthetic process"/>
    <property type="evidence" value="ECO:0007669"/>
    <property type="project" value="UniProtKB-UniRule"/>
</dbReference>
<dbReference type="InterPro" id="IPR001986">
    <property type="entry name" value="Enolpyruvate_Tfrase_dom"/>
</dbReference>
<dbReference type="NCBIfam" id="TIGR01356">
    <property type="entry name" value="aroA"/>
    <property type="match status" value="1"/>
</dbReference>
<dbReference type="InterPro" id="IPR013792">
    <property type="entry name" value="RNA3'P_cycl/enolpyr_Trfase_a/b"/>
</dbReference>
<dbReference type="CDD" id="cd01556">
    <property type="entry name" value="EPSP_synthase"/>
    <property type="match status" value="1"/>
</dbReference>
<dbReference type="OrthoDB" id="9809920at2"/>
<evidence type="ECO:0000259" key="9">
    <source>
        <dbReference type="Pfam" id="PF00275"/>
    </source>
</evidence>
<evidence type="ECO:0000256" key="6">
    <source>
        <dbReference type="ARBA" id="ARBA00044633"/>
    </source>
</evidence>
<dbReference type="HAMAP" id="MF_00210">
    <property type="entry name" value="EPSP_synth"/>
    <property type="match status" value="1"/>
</dbReference>
<dbReference type="InterPro" id="IPR006264">
    <property type="entry name" value="EPSP_synthase"/>
</dbReference>
<evidence type="ECO:0000256" key="2">
    <source>
        <dbReference type="ARBA" id="ARBA00009948"/>
    </source>
</evidence>
<evidence type="ECO:0000313" key="10">
    <source>
        <dbReference type="EMBL" id="ANI91832.1"/>
    </source>
</evidence>
<feature type="binding site" evidence="7">
    <location>
        <position position="104"/>
    </location>
    <ligand>
        <name>phosphoenolpyruvate</name>
        <dbReference type="ChEBI" id="CHEBI:58702"/>
    </ligand>
</feature>
<dbReference type="SUPFAM" id="SSF55205">
    <property type="entry name" value="EPT/RTPC-like"/>
    <property type="match status" value="1"/>
</dbReference>
<evidence type="ECO:0000313" key="11">
    <source>
        <dbReference type="Proteomes" id="UP000186104"/>
    </source>
</evidence>
<evidence type="ECO:0000256" key="3">
    <source>
        <dbReference type="ARBA" id="ARBA00022605"/>
    </source>
</evidence>
<keyword evidence="4 7" id="KW-0808">Transferase</keyword>
<dbReference type="FunFam" id="3.65.10.10:FF:000011">
    <property type="entry name" value="3-phosphoshikimate 1-carboxyvinyltransferase"/>
    <property type="match status" value="1"/>
</dbReference>
<organism evidence="10 11">
    <name type="scientific">Dietzia timorensis</name>
    <dbReference type="NCBI Taxonomy" id="499555"/>
    <lineage>
        <taxon>Bacteria</taxon>
        <taxon>Bacillati</taxon>
        <taxon>Actinomycetota</taxon>
        <taxon>Actinomycetes</taxon>
        <taxon>Mycobacteriales</taxon>
        <taxon>Dietziaceae</taxon>
        <taxon>Dietzia</taxon>
    </lineage>
</organism>
<keyword evidence="5 7" id="KW-0057">Aromatic amino acid biosynthesis</keyword>
<comment type="subcellular location">
    <subcellularLocation>
        <location evidence="7">Cytoplasm</location>
    </subcellularLocation>
</comment>
<evidence type="ECO:0000256" key="5">
    <source>
        <dbReference type="ARBA" id="ARBA00023141"/>
    </source>
</evidence>
<feature type="domain" description="Enolpyruvate transferase" evidence="9">
    <location>
        <begin position="23"/>
        <end position="437"/>
    </location>
</feature>
<accession>A0A173LM84</accession>
<dbReference type="GO" id="GO:0005737">
    <property type="term" value="C:cytoplasm"/>
    <property type="evidence" value="ECO:0007669"/>
    <property type="project" value="UniProtKB-SubCell"/>
</dbReference>
<feature type="binding site" evidence="7">
    <location>
        <position position="205"/>
    </location>
    <ligand>
        <name>3-phosphoshikimate</name>
        <dbReference type="ChEBI" id="CHEBI:145989"/>
    </ligand>
</feature>
<feature type="binding site" evidence="7">
    <location>
        <position position="38"/>
    </location>
    <ligand>
        <name>3-phosphoshikimate</name>
        <dbReference type="ChEBI" id="CHEBI:145989"/>
    </ligand>
</feature>
<feature type="binding site" evidence="7">
    <location>
        <position position="132"/>
    </location>
    <ligand>
        <name>phosphoenolpyruvate</name>
        <dbReference type="ChEBI" id="CHEBI:58702"/>
    </ligand>
</feature>
<dbReference type="STRING" id="499555.BJL86_1039"/>
<name>A0A173LM84_9ACTN</name>
<dbReference type="PROSITE" id="PS00885">
    <property type="entry name" value="EPSP_SYNTHASE_2"/>
    <property type="match status" value="1"/>
</dbReference>
<feature type="binding site" evidence="7">
    <location>
        <position position="177"/>
    </location>
    <ligand>
        <name>3-phosphoshikimate</name>
        <dbReference type="ChEBI" id="CHEBI:145989"/>
    </ligand>
</feature>
<feature type="region of interest" description="Disordered" evidence="8">
    <location>
        <begin position="1"/>
        <end position="20"/>
    </location>
</feature>
<dbReference type="GO" id="GO:0003866">
    <property type="term" value="F:3-phosphoshikimate 1-carboxyvinyltransferase activity"/>
    <property type="evidence" value="ECO:0007669"/>
    <property type="project" value="UniProtKB-UniRule"/>
</dbReference>
<keyword evidence="7" id="KW-0963">Cytoplasm</keyword>
<dbReference type="KEGG" id="dtm:BJL86_1039"/>
<dbReference type="Gene3D" id="3.65.10.10">
    <property type="entry name" value="Enolpyruvate transferase domain"/>
    <property type="match status" value="2"/>
</dbReference>
<evidence type="ECO:0000256" key="7">
    <source>
        <dbReference type="HAMAP-Rule" id="MF_00210"/>
    </source>
</evidence>
<feature type="binding site" evidence="7">
    <location>
        <position position="37"/>
    </location>
    <ligand>
        <name>3-phosphoshikimate</name>
        <dbReference type="ChEBI" id="CHEBI:145989"/>
    </ligand>
</feature>
<keyword evidence="11" id="KW-1185">Reference proteome</keyword>
<feature type="binding site" evidence="7">
    <location>
        <position position="37"/>
    </location>
    <ligand>
        <name>phosphoenolpyruvate</name>
        <dbReference type="ChEBI" id="CHEBI:58702"/>
    </ligand>
</feature>
<feature type="binding site" evidence="7">
    <location>
        <position position="175"/>
    </location>
    <ligand>
        <name>3-phosphoshikimate</name>
        <dbReference type="ChEBI" id="CHEBI:145989"/>
    </ligand>
</feature>
<protein>
    <recommendedName>
        <fullName evidence="7">3-phosphoshikimate 1-carboxyvinyltransferase</fullName>
        <ecNumber evidence="7">2.5.1.19</ecNumber>
    </recommendedName>
    <alternativeName>
        <fullName evidence="7">5-enolpyruvylshikimate-3-phosphate synthase</fullName>
        <shortName evidence="7">EPSP synthase</shortName>
        <shortName evidence="7">EPSPS</shortName>
    </alternativeName>
</protein>
<dbReference type="GO" id="GO:0009073">
    <property type="term" value="P:aromatic amino acid family biosynthetic process"/>
    <property type="evidence" value="ECO:0007669"/>
    <property type="project" value="UniProtKB-KW"/>
</dbReference>
<dbReference type="InterPro" id="IPR023193">
    <property type="entry name" value="EPSP_synthase_CS"/>
</dbReference>
<feature type="binding site" evidence="7">
    <location>
        <position position="431"/>
    </location>
    <ligand>
        <name>phosphoenolpyruvate</name>
        <dbReference type="ChEBI" id="CHEBI:58702"/>
    </ligand>
</feature>
<feature type="binding site" evidence="7">
    <location>
        <position position="42"/>
    </location>
    <ligand>
        <name>3-phosphoshikimate</name>
        <dbReference type="ChEBI" id="CHEBI:145989"/>
    </ligand>
</feature>
<dbReference type="AlphaFoldDB" id="A0A173LM84"/>
<dbReference type="PROSITE" id="PS00104">
    <property type="entry name" value="EPSP_SYNTHASE_1"/>
    <property type="match status" value="1"/>
</dbReference>
<dbReference type="PANTHER" id="PTHR21090">
    <property type="entry name" value="AROM/DEHYDROQUINATE SYNTHASE"/>
    <property type="match status" value="1"/>
</dbReference>
<evidence type="ECO:0000256" key="1">
    <source>
        <dbReference type="ARBA" id="ARBA00004811"/>
    </source>
</evidence>
<feature type="active site" description="Proton acceptor" evidence="7">
    <location>
        <position position="334"/>
    </location>
</feature>
<comment type="subunit">
    <text evidence="7">Monomer.</text>
</comment>